<dbReference type="RefSeq" id="WP_024595227.1">
    <property type="nucleotide sequence ID" value="NZ_JASGWX010000010.1"/>
</dbReference>
<evidence type="ECO:0000313" key="3">
    <source>
        <dbReference type="Proteomes" id="UP001242314"/>
    </source>
</evidence>
<comment type="caution">
    <text evidence="2">The sequence shown here is derived from an EMBL/GenBank/DDBJ whole genome shotgun (WGS) entry which is preliminary data.</text>
</comment>
<name>A0ABT9GG49_9GAMM</name>
<evidence type="ECO:0008006" key="4">
    <source>
        <dbReference type="Google" id="ProtNLM"/>
    </source>
</evidence>
<gene>
    <name evidence="2" type="ORF">QDH73_12540</name>
</gene>
<evidence type="ECO:0000313" key="2">
    <source>
        <dbReference type="EMBL" id="MDP4484841.1"/>
    </source>
</evidence>
<dbReference type="Proteomes" id="UP001242314">
    <property type="component" value="Unassembled WGS sequence"/>
</dbReference>
<reference evidence="2 3" key="1">
    <citation type="submission" date="2023-04" db="EMBL/GenBank/DDBJ databases">
        <title>Novel Pseudoalteromonas species isolated from Pacific coral.</title>
        <authorList>
            <person name="Videau P."/>
            <person name="Shlafstein M.D."/>
            <person name="Oline D.K."/>
            <person name="Strangman W.K."/>
            <person name="Hahnke R.L."/>
            <person name="Saw J.H."/>
            <person name="Ushijima B."/>
        </authorList>
    </citation>
    <scope>NUCLEOTIDE SEQUENCE [LARGE SCALE GENOMIC DNA]</scope>
    <source>
        <strain evidence="2 3">LMG 14908</strain>
    </source>
</reference>
<sequence>MLKKLLWSFFILVVLVMGTIWYETSSYMFPWRVNDSIKHTLSWGGLADLPENIKDFNIEMYGGGFNRTYDMEFTSTETNLKNWISNSKRLKDNNPISITEFISEYEIYPGEENAVGGWVQINWQTYKVKVHILWS</sequence>
<proteinExistence type="predicted"/>
<keyword evidence="1" id="KW-0472">Membrane</keyword>
<keyword evidence="1" id="KW-1133">Transmembrane helix</keyword>
<keyword evidence="3" id="KW-1185">Reference proteome</keyword>
<feature type="transmembrane region" description="Helical" evidence="1">
    <location>
        <begin position="6"/>
        <end position="22"/>
    </location>
</feature>
<evidence type="ECO:0000256" key="1">
    <source>
        <dbReference type="SAM" id="Phobius"/>
    </source>
</evidence>
<protein>
    <recommendedName>
        <fullName evidence="4">Orphan protein</fullName>
    </recommendedName>
</protein>
<dbReference type="EMBL" id="JASGWX010000010">
    <property type="protein sequence ID" value="MDP4484841.1"/>
    <property type="molecule type" value="Genomic_DNA"/>
</dbReference>
<keyword evidence="1" id="KW-0812">Transmembrane</keyword>
<organism evidence="2 3">
    <name type="scientific">Pseudoalteromonas distincta</name>
    <dbReference type="NCBI Taxonomy" id="77608"/>
    <lineage>
        <taxon>Bacteria</taxon>
        <taxon>Pseudomonadati</taxon>
        <taxon>Pseudomonadota</taxon>
        <taxon>Gammaproteobacteria</taxon>
        <taxon>Alteromonadales</taxon>
        <taxon>Pseudoalteromonadaceae</taxon>
        <taxon>Pseudoalteromonas</taxon>
    </lineage>
</organism>
<accession>A0ABT9GG49</accession>